<accession>F8F8X1</accession>
<dbReference type="EMBL" id="CP002869">
    <property type="protein sequence ID" value="AEI42033.1"/>
    <property type="molecule type" value="Genomic_DNA"/>
</dbReference>
<dbReference type="GO" id="GO:0000155">
    <property type="term" value="F:phosphorelay sensor kinase activity"/>
    <property type="evidence" value="ECO:0007669"/>
    <property type="project" value="InterPro"/>
</dbReference>
<feature type="transmembrane region" description="Helical" evidence="7">
    <location>
        <begin position="282"/>
        <end position="301"/>
    </location>
</feature>
<reference evidence="10" key="1">
    <citation type="submission" date="2011-06" db="EMBL/GenBank/DDBJ databases">
        <title>Complete genome sequence of Paenibacillus mucilaginosus KNP414.</title>
        <authorList>
            <person name="Wang J."/>
            <person name="Hu S."/>
            <person name="Hu X."/>
            <person name="Zhang B."/>
            <person name="Dong D."/>
            <person name="Zhang S."/>
            <person name="Zhao K."/>
            <person name="Wu D."/>
        </authorList>
    </citation>
    <scope>NUCLEOTIDE SEQUENCE [LARGE SCALE GENOMIC DNA]</scope>
    <source>
        <strain evidence="10">KNP414</strain>
    </source>
</reference>
<dbReference type="SUPFAM" id="SSF158472">
    <property type="entry name" value="HAMP domain-like"/>
    <property type="match status" value="1"/>
</dbReference>
<evidence type="ECO:0000313" key="10">
    <source>
        <dbReference type="Proteomes" id="UP000006620"/>
    </source>
</evidence>
<keyword evidence="2" id="KW-1003">Cell membrane</keyword>
<organism evidence="9 10">
    <name type="scientific">Paenibacillus mucilaginosus (strain KNP414)</name>
    <dbReference type="NCBI Taxonomy" id="1036673"/>
    <lineage>
        <taxon>Bacteria</taxon>
        <taxon>Bacillati</taxon>
        <taxon>Bacillota</taxon>
        <taxon>Bacilli</taxon>
        <taxon>Bacillales</taxon>
        <taxon>Paenibacillaceae</taxon>
        <taxon>Paenibacillus</taxon>
    </lineage>
</organism>
<dbReference type="CDD" id="cd06225">
    <property type="entry name" value="HAMP"/>
    <property type="match status" value="1"/>
</dbReference>
<reference evidence="9 10" key="2">
    <citation type="journal article" date="2013" name="Genome Announc.">
        <title>Genome Sequence of Growth-Improving Paenibacillus mucilaginosus Strain KNP414.</title>
        <authorList>
            <person name="Lu J.J."/>
            <person name="Wang J.F."/>
            <person name="Hu X.F."/>
        </authorList>
    </citation>
    <scope>NUCLEOTIDE SEQUENCE [LARGE SCALE GENOMIC DNA]</scope>
    <source>
        <strain evidence="9 10">KNP414</strain>
    </source>
</reference>
<dbReference type="InterPro" id="IPR003594">
    <property type="entry name" value="HATPase_dom"/>
</dbReference>
<feature type="transmembrane region" description="Helical" evidence="7">
    <location>
        <begin position="16"/>
        <end position="37"/>
    </location>
</feature>
<dbReference type="InterPro" id="IPR010559">
    <property type="entry name" value="Sig_transdc_His_kin_internal"/>
</dbReference>
<dbReference type="PANTHER" id="PTHR34220:SF7">
    <property type="entry name" value="SENSOR HISTIDINE KINASE YPDA"/>
    <property type="match status" value="1"/>
</dbReference>
<evidence type="ECO:0000313" key="9">
    <source>
        <dbReference type="EMBL" id="AEI42033.1"/>
    </source>
</evidence>
<feature type="domain" description="HAMP" evidence="8">
    <location>
        <begin position="303"/>
        <end position="355"/>
    </location>
</feature>
<keyword evidence="4" id="KW-0808">Transferase</keyword>
<dbReference type="Pfam" id="PF06580">
    <property type="entry name" value="His_kinase"/>
    <property type="match status" value="1"/>
</dbReference>
<keyword evidence="6 7" id="KW-0472">Membrane</keyword>
<dbReference type="KEGG" id="pms:KNP414_03475"/>
<evidence type="ECO:0000256" key="3">
    <source>
        <dbReference type="ARBA" id="ARBA00022553"/>
    </source>
</evidence>
<gene>
    <name evidence="9" type="ordered locus">KNP414_03475</name>
</gene>
<dbReference type="Gene3D" id="6.10.340.10">
    <property type="match status" value="1"/>
</dbReference>
<evidence type="ECO:0000256" key="6">
    <source>
        <dbReference type="ARBA" id="ARBA00023136"/>
    </source>
</evidence>
<comment type="subcellular location">
    <subcellularLocation>
        <location evidence="1">Cell membrane</location>
        <topology evidence="1">Multi-pass membrane protein</topology>
    </subcellularLocation>
</comment>
<evidence type="ECO:0000256" key="7">
    <source>
        <dbReference type="SAM" id="Phobius"/>
    </source>
</evidence>
<dbReference type="GO" id="GO:0005886">
    <property type="term" value="C:plasma membrane"/>
    <property type="evidence" value="ECO:0007669"/>
    <property type="project" value="UniProtKB-SubCell"/>
</dbReference>
<keyword evidence="5" id="KW-0418">Kinase</keyword>
<dbReference type="PANTHER" id="PTHR34220">
    <property type="entry name" value="SENSOR HISTIDINE KINASE YPDA"/>
    <property type="match status" value="1"/>
</dbReference>
<sequence>MGKLHLNHMRLRDKWLLMYVLSVFIPIVLTNVVFYHVTTTNIKNQKHRDASVAIDKTGSEIQALMDEAAGVSYIFFSDPLLNETLDRDYRSSLDYIEVYQNTLRSMFDKYNESTYQSIQRIEVYSDNKTLLASGSMEYISDTVRSTPWYKELMNVPAPNPVLLRTGETLSLLQRLDNYKYYNGHEKFVKITLNMGTFQQRLRNSTFDGELYLVNREGHIVSTNVPGVDWKSGSASFASLSPREKALYYEVPYTTRSYLSGWSLHGTMNDKVVLEEVRKSWKFLIYLACLNFVIPSIIIIAMSRSIHVRLVRILRHMKKVKNQHFEEIPDEEYRDEIGQLTAEFNRMTSRIRSLIDDVYIADIQKKDSELKQRQAQLHALQSQINPHFMFNVLETVRMRSLMKGEGETAKIIQHMAKIFRKSISWGRDWVSVRDEMELIERFLEIQKYRFGDKLDYRITVEPAAGDLSIPKMTLLPFVENASIHGIETSPRKGLIVIGIAVDRGSGELVFSIRDNGVGMCAAKLNEILGYLEEDDSMGDRVGMKNAYYRLRMWFGGSFRFHIESEQDIGTFVSIRLPLETGEAALSESR</sequence>
<dbReference type="Pfam" id="PF02518">
    <property type="entry name" value="HATPase_c"/>
    <property type="match status" value="1"/>
</dbReference>
<dbReference type="RefSeq" id="WP_013917190.1">
    <property type="nucleotide sequence ID" value="NC_015690.1"/>
</dbReference>
<dbReference type="HOGENOM" id="CLU_020473_6_0_9"/>
<protein>
    <submittedName>
        <fullName evidence="9">Putative sensor with HAMP domain</fullName>
    </submittedName>
</protein>
<keyword evidence="3" id="KW-0597">Phosphoprotein</keyword>
<name>F8F8X1_PAEMK</name>
<dbReference type="PROSITE" id="PS50885">
    <property type="entry name" value="HAMP"/>
    <property type="match status" value="1"/>
</dbReference>
<dbReference type="Pfam" id="PF00672">
    <property type="entry name" value="HAMP"/>
    <property type="match status" value="1"/>
</dbReference>
<keyword evidence="7" id="KW-1133">Transmembrane helix</keyword>
<evidence type="ECO:0000256" key="1">
    <source>
        <dbReference type="ARBA" id="ARBA00004651"/>
    </source>
</evidence>
<dbReference type="SMART" id="SM00304">
    <property type="entry name" value="HAMP"/>
    <property type="match status" value="1"/>
</dbReference>
<evidence type="ECO:0000256" key="2">
    <source>
        <dbReference type="ARBA" id="ARBA00022475"/>
    </source>
</evidence>
<dbReference type="InterPro" id="IPR003660">
    <property type="entry name" value="HAMP_dom"/>
</dbReference>
<evidence type="ECO:0000256" key="5">
    <source>
        <dbReference type="ARBA" id="ARBA00022777"/>
    </source>
</evidence>
<evidence type="ECO:0000259" key="8">
    <source>
        <dbReference type="PROSITE" id="PS50885"/>
    </source>
</evidence>
<dbReference type="InterPro" id="IPR050640">
    <property type="entry name" value="Bact_2-comp_sensor_kinase"/>
</dbReference>
<dbReference type="AlphaFoldDB" id="F8F8X1"/>
<dbReference type="Proteomes" id="UP000006620">
    <property type="component" value="Chromosome"/>
</dbReference>
<evidence type="ECO:0000256" key="4">
    <source>
        <dbReference type="ARBA" id="ARBA00022679"/>
    </source>
</evidence>
<dbReference type="SUPFAM" id="SSF55874">
    <property type="entry name" value="ATPase domain of HSP90 chaperone/DNA topoisomerase II/histidine kinase"/>
    <property type="match status" value="1"/>
</dbReference>
<keyword evidence="7" id="KW-0812">Transmembrane</keyword>
<dbReference type="InterPro" id="IPR036890">
    <property type="entry name" value="HATPase_C_sf"/>
</dbReference>
<proteinExistence type="predicted"/>
<dbReference type="Gene3D" id="3.30.565.10">
    <property type="entry name" value="Histidine kinase-like ATPase, C-terminal domain"/>
    <property type="match status" value="1"/>
</dbReference>
<dbReference type="PATRIC" id="fig|1036673.3.peg.3197"/>